<dbReference type="AlphaFoldDB" id="A0A3R7ND35"/>
<feature type="non-terminal residue" evidence="1">
    <location>
        <position position="187"/>
    </location>
</feature>
<sequence length="187" mass="20270">MFDPQTAGAFEALRALRRTESEEYSSILGAMGMSGRTRSGRSCRTRARGSSWASTRVLGSTGTLSDQGDRERTQFTTGAFRACWLRQSAFVPIEVELRGAALATSGASKAEGALMDALSQRRPGLWRRRRGSRARCGAGLANRTHTWGAGLSCASSPRARPKRLSTSCRKAAFRADACVPLRRVRQG</sequence>
<gene>
    <name evidence="1" type="ORF">Tco025E_03792</name>
</gene>
<proteinExistence type="predicted"/>
<organism evidence="1 2">
    <name type="scientific">Trypanosoma conorhini</name>
    <dbReference type="NCBI Taxonomy" id="83891"/>
    <lineage>
        <taxon>Eukaryota</taxon>
        <taxon>Discoba</taxon>
        <taxon>Euglenozoa</taxon>
        <taxon>Kinetoplastea</taxon>
        <taxon>Metakinetoplastina</taxon>
        <taxon>Trypanosomatida</taxon>
        <taxon>Trypanosomatidae</taxon>
        <taxon>Trypanosoma</taxon>
    </lineage>
</organism>
<keyword evidence="2" id="KW-1185">Reference proteome</keyword>
<reference evidence="1 2" key="1">
    <citation type="journal article" date="2018" name="BMC Genomics">
        <title>Genomic comparison of Trypanosoma conorhini and Trypanosoma rangeli to Trypanosoma cruzi strains of high and low virulence.</title>
        <authorList>
            <person name="Bradwell K.R."/>
            <person name="Koparde V.N."/>
            <person name="Matveyev A.V."/>
            <person name="Serrano M.G."/>
            <person name="Alves J.M."/>
            <person name="Parikh H."/>
            <person name="Huang B."/>
            <person name="Lee V."/>
            <person name="Espinosa-Alvarez O."/>
            <person name="Ortiz P.A."/>
            <person name="Costa-Martins A.G."/>
            <person name="Teixeira M.M."/>
            <person name="Buck G.A."/>
        </authorList>
    </citation>
    <scope>NUCLEOTIDE SEQUENCE [LARGE SCALE GENOMIC DNA]</scope>
    <source>
        <strain evidence="1 2">025E</strain>
    </source>
</reference>
<dbReference type="Proteomes" id="UP000284403">
    <property type="component" value="Unassembled WGS sequence"/>
</dbReference>
<name>A0A3R7ND35_9TRYP</name>
<accession>A0A3R7ND35</accession>
<dbReference type="GeneID" id="40317403"/>
<evidence type="ECO:0000313" key="2">
    <source>
        <dbReference type="Proteomes" id="UP000284403"/>
    </source>
</evidence>
<protein>
    <submittedName>
        <fullName evidence="1">Uncharacterized protein</fullName>
    </submittedName>
</protein>
<dbReference type="RefSeq" id="XP_029229166.1">
    <property type="nucleotide sequence ID" value="XM_029370710.1"/>
</dbReference>
<evidence type="ECO:0000313" key="1">
    <source>
        <dbReference type="EMBL" id="RNF20337.1"/>
    </source>
</evidence>
<dbReference type="EMBL" id="MKKU01000181">
    <property type="protein sequence ID" value="RNF20337.1"/>
    <property type="molecule type" value="Genomic_DNA"/>
</dbReference>
<comment type="caution">
    <text evidence="1">The sequence shown here is derived from an EMBL/GenBank/DDBJ whole genome shotgun (WGS) entry which is preliminary data.</text>
</comment>